<proteinExistence type="predicted"/>
<evidence type="ECO:0000313" key="3">
    <source>
        <dbReference type="Proteomes" id="UP000289022"/>
    </source>
</evidence>
<feature type="domain" description="Glycosyltransferase family 28 N-terminal" evidence="1">
    <location>
        <begin position="1"/>
        <end position="41"/>
    </location>
</feature>
<gene>
    <name evidence="2" type="ORF">EC518_15150</name>
</gene>
<evidence type="ECO:0000259" key="1">
    <source>
        <dbReference type="Pfam" id="PF03033"/>
    </source>
</evidence>
<dbReference type="Gene3D" id="3.40.50.2000">
    <property type="entry name" value="Glycogen Phosphorylase B"/>
    <property type="match status" value="1"/>
</dbReference>
<name>A0A438VJF3_HELPX</name>
<protein>
    <submittedName>
        <fullName evidence="2">UDP-N-acetylglucosamine--N-acetylmuramyl-(Pentapeptide) pyrophosphoryl-undecaprenol N-acetylglucosamine transferase</fullName>
    </submittedName>
</protein>
<feature type="non-terminal residue" evidence="2">
    <location>
        <position position="1"/>
    </location>
</feature>
<dbReference type="GO" id="GO:1901137">
    <property type="term" value="P:carbohydrate derivative biosynthetic process"/>
    <property type="evidence" value="ECO:0007669"/>
    <property type="project" value="UniProtKB-ARBA"/>
</dbReference>
<sequence length="82" mass="9100">FSAGPASFASLLNHIPLYIHEQNAIKGSLNSYLSPKAKAVFSSYAFKDKGHHVLTSYPVQNVFFDFARTRTEIKHILFLGGS</sequence>
<dbReference type="Proteomes" id="UP000289022">
    <property type="component" value="Unassembled WGS sequence"/>
</dbReference>
<comment type="caution">
    <text evidence="2">The sequence shown here is derived from an EMBL/GenBank/DDBJ whole genome shotgun (WGS) entry which is preliminary data.</text>
</comment>
<dbReference type="SUPFAM" id="SSF53756">
    <property type="entry name" value="UDP-Glycosyltransferase/glycogen phosphorylase"/>
    <property type="match status" value="1"/>
</dbReference>
<dbReference type="InterPro" id="IPR004276">
    <property type="entry name" value="GlycoTrans_28_N"/>
</dbReference>
<feature type="non-terminal residue" evidence="2">
    <location>
        <position position="82"/>
    </location>
</feature>
<organism evidence="2 3">
    <name type="scientific">Helicobacter pylori</name>
    <name type="common">Campylobacter pylori</name>
    <dbReference type="NCBI Taxonomy" id="210"/>
    <lineage>
        <taxon>Bacteria</taxon>
        <taxon>Pseudomonadati</taxon>
        <taxon>Campylobacterota</taxon>
        <taxon>Epsilonproteobacteria</taxon>
        <taxon>Campylobacterales</taxon>
        <taxon>Helicobacteraceae</taxon>
        <taxon>Helicobacter</taxon>
    </lineage>
</organism>
<dbReference type="Pfam" id="PF03033">
    <property type="entry name" value="Glyco_transf_28"/>
    <property type="match status" value="1"/>
</dbReference>
<evidence type="ECO:0000313" key="2">
    <source>
        <dbReference type="EMBL" id="RVZ10747.1"/>
    </source>
</evidence>
<keyword evidence="2" id="KW-0808">Transferase</keyword>
<dbReference type="AlphaFoldDB" id="A0A438VJF3"/>
<dbReference type="GO" id="GO:0016758">
    <property type="term" value="F:hexosyltransferase activity"/>
    <property type="evidence" value="ECO:0007669"/>
    <property type="project" value="InterPro"/>
</dbReference>
<accession>A0A438VJF3</accession>
<dbReference type="GO" id="GO:0005975">
    <property type="term" value="P:carbohydrate metabolic process"/>
    <property type="evidence" value="ECO:0007669"/>
    <property type="project" value="InterPro"/>
</dbReference>
<dbReference type="EMBL" id="RJGP01001634">
    <property type="protein sequence ID" value="RVZ10747.1"/>
    <property type="molecule type" value="Genomic_DNA"/>
</dbReference>
<reference evidence="2 3" key="1">
    <citation type="submission" date="2018-11" db="EMBL/GenBank/DDBJ databases">
        <title>Genetic determinants and prediction of antibiotic resistance phenotypes in Helicobacter pylori.</title>
        <authorList>
            <person name="Wagner K."/>
        </authorList>
    </citation>
    <scope>NUCLEOTIDE SEQUENCE [LARGE SCALE GENOMIC DNA]</scope>
    <source>
        <strain evidence="2 3">ZH70</strain>
    </source>
</reference>